<dbReference type="STRING" id="1841610.A6X21_20410"/>
<protein>
    <submittedName>
        <fullName evidence="1">Uncharacterized protein</fullName>
    </submittedName>
</protein>
<dbReference type="Proteomes" id="UP000094828">
    <property type="component" value="Unassembled WGS sequence"/>
</dbReference>
<sequence>MPIKFPRSKLRAFEPVLSLSWDRPAAQGFFAIHLQVAWVAISGNWGTTKLATTPVLLLQEELGILSPLLSLAGQKLSAVVRHPGLSMRNSQNRWPPA</sequence>
<organism evidence="1 2">
    <name type="scientific">Planctopirus hydrillae</name>
    <dbReference type="NCBI Taxonomy" id="1841610"/>
    <lineage>
        <taxon>Bacteria</taxon>
        <taxon>Pseudomonadati</taxon>
        <taxon>Planctomycetota</taxon>
        <taxon>Planctomycetia</taxon>
        <taxon>Planctomycetales</taxon>
        <taxon>Planctomycetaceae</taxon>
        <taxon>Planctopirus</taxon>
    </lineage>
</organism>
<reference evidence="1 2" key="1">
    <citation type="submission" date="2016-05" db="EMBL/GenBank/DDBJ databases">
        <title>Genomic and physiological characterization of Planctopirus sp. isolated from fresh water lake.</title>
        <authorList>
            <person name="Subhash Y."/>
            <person name="Ramana C."/>
        </authorList>
    </citation>
    <scope>NUCLEOTIDE SEQUENCE [LARGE SCALE GENOMIC DNA]</scope>
    <source>
        <strain evidence="1 2">JC280</strain>
    </source>
</reference>
<evidence type="ECO:0000313" key="2">
    <source>
        <dbReference type="Proteomes" id="UP000094828"/>
    </source>
</evidence>
<dbReference type="AlphaFoldDB" id="A0A1C3EHJ0"/>
<evidence type="ECO:0000313" key="1">
    <source>
        <dbReference type="EMBL" id="ODA32712.1"/>
    </source>
</evidence>
<proteinExistence type="predicted"/>
<comment type="caution">
    <text evidence="1">The sequence shown here is derived from an EMBL/GenBank/DDBJ whole genome shotgun (WGS) entry which is preliminary data.</text>
</comment>
<keyword evidence="2" id="KW-1185">Reference proteome</keyword>
<name>A0A1C3EHJ0_9PLAN</name>
<dbReference type="EMBL" id="LYDR01000063">
    <property type="protein sequence ID" value="ODA32712.1"/>
    <property type="molecule type" value="Genomic_DNA"/>
</dbReference>
<accession>A0A1C3EHJ0</accession>
<gene>
    <name evidence="1" type="ORF">A6X21_20410</name>
</gene>